<gene>
    <name evidence="1" type="ORF">EHJ13_03015</name>
</gene>
<organism evidence="1 2">
    <name type="scientific">Cronobacter dublinensis</name>
    <dbReference type="NCBI Taxonomy" id="413497"/>
    <lineage>
        <taxon>Bacteria</taxon>
        <taxon>Pseudomonadati</taxon>
        <taxon>Pseudomonadota</taxon>
        <taxon>Gammaproteobacteria</taxon>
        <taxon>Enterobacterales</taxon>
        <taxon>Enterobacteriaceae</taxon>
        <taxon>Cronobacter</taxon>
    </lineage>
</organism>
<evidence type="ECO:0000313" key="1">
    <source>
        <dbReference type="EMBL" id="NCH86432.1"/>
    </source>
</evidence>
<dbReference type="Proteomes" id="UP000778262">
    <property type="component" value="Unassembled WGS sequence"/>
</dbReference>
<accession>A0A9Q4T027</accession>
<dbReference type="AlphaFoldDB" id="A0A9Q4T027"/>
<evidence type="ECO:0000313" key="2">
    <source>
        <dbReference type="Proteomes" id="UP000778262"/>
    </source>
</evidence>
<sequence length="68" mass="7696">MYTAISGCQRFAENIFSRPGKRKNETAQMPVKNYPAGKFSAGIYNHFINLKRMFCCARDISLTGNNCL</sequence>
<proteinExistence type="predicted"/>
<reference evidence="1" key="1">
    <citation type="submission" date="2018-11" db="EMBL/GenBank/DDBJ databases">
        <title>Genomics analysis of Putative Virulence Factors on Adhesion and Cytotoxicity for Cronobacter spp.</title>
        <authorList>
            <person name="Cui J."/>
        </authorList>
    </citation>
    <scope>NUCLEOTIDE SEQUENCE</scope>
    <source>
        <strain evidence="1">SD69</strain>
    </source>
</reference>
<protein>
    <submittedName>
        <fullName evidence="1">Uncharacterized protein</fullName>
    </submittedName>
</protein>
<comment type="caution">
    <text evidence="1">The sequence shown here is derived from an EMBL/GenBank/DDBJ whole genome shotgun (WGS) entry which is preliminary data.</text>
</comment>
<dbReference type="EMBL" id="RPBY01000001">
    <property type="protein sequence ID" value="NCH86432.1"/>
    <property type="molecule type" value="Genomic_DNA"/>
</dbReference>
<name>A0A9Q4T027_9ENTR</name>